<protein>
    <submittedName>
        <fullName evidence="1">Uncharacterized protein</fullName>
    </submittedName>
</protein>
<feature type="non-terminal residue" evidence="1">
    <location>
        <position position="1"/>
    </location>
</feature>
<evidence type="ECO:0000313" key="1">
    <source>
        <dbReference type="EMBL" id="KAG0429068.1"/>
    </source>
</evidence>
<sequence>QPAEAGTSGKLADGSKGNHDNSTSNDTSDSDMTTSGPEDQDDEDFISSSSHRKIRRILLNKLNGLMLTEALNSHAPTEVGEIHCNRRLNILAVDTRNQESTASLLRIRKLVGVPVRAYEPRNPNTAVGIIWDVDGSISEEVLLRNLSANTSKITQVRRFADTETVRVAFASATLPEHVFLGRVRHKVELYVDRPAQCRKCGKFRHVKAVCTRPEVCTRCSDSHASERCEAERVKSVNCMGAHEATLKDCVIWQQERAVNKYKTINKVDFKTARAAVRSRGQHNIEQDNVIFLQNRFSDLYDETQDIPPEQSNASQNETRSSHPARRASSNPESASREQGASREQREEPLNSIGEQDTSQHSSQRTAQRNSYSHALRSASGPAQSQQTGNRKASRSATGNEQPRLISSLGTVARTVIPVVTELLKPFDSPMVRASLQIITLVQHWLCDGAC</sequence>
<reference evidence="1 2" key="1">
    <citation type="journal article" date="2020" name="Cell">
        <title>Large-Scale Comparative Analyses of Tick Genomes Elucidate Their Genetic Diversity and Vector Capacities.</title>
        <authorList>
            <consortium name="Tick Genome and Microbiome Consortium (TIGMIC)"/>
            <person name="Jia N."/>
            <person name="Wang J."/>
            <person name="Shi W."/>
            <person name="Du L."/>
            <person name="Sun Y."/>
            <person name="Zhan W."/>
            <person name="Jiang J.F."/>
            <person name="Wang Q."/>
            <person name="Zhang B."/>
            <person name="Ji P."/>
            <person name="Bell-Sakyi L."/>
            <person name="Cui X.M."/>
            <person name="Yuan T.T."/>
            <person name="Jiang B.G."/>
            <person name="Yang W.F."/>
            <person name="Lam T.T."/>
            <person name="Chang Q.C."/>
            <person name="Ding S.J."/>
            <person name="Wang X.J."/>
            <person name="Zhu J.G."/>
            <person name="Ruan X.D."/>
            <person name="Zhao L."/>
            <person name="Wei J.T."/>
            <person name="Ye R.Z."/>
            <person name="Que T.C."/>
            <person name="Du C.H."/>
            <person name="Zhou Y.H."/>
            <person name="Cheng J.X."/>
            <person name="Dai P.F."/>
            <person name="Guo W.B."/>
            <person name="Han X.H."/>
            <person name="Huang E.J."/>
            <person name="Li L.F."/>
            <person name="Wei W."/>
            <person name="Gao Y.C."/>
            <person name="Liu J.Z."/>
            <person name="Shao H.Z."/>
            <person name="Wang X."/>
            <person name="Wang C.C."/>
            <person name="Yang T.C."/>
            <person name="Huo Q.B."/>
            <person name="Li W."/>
            <person name="Chen H.Y."/>
            <person name="Chen S.E."/>
            <person name="Zhou L.G."/>
            <person name="Ni X.B."/>
            <person name="Tian J.H."/>
            <person name="Sheng Y."/>
            <person name="Liu T."/>
            <person name="Pan Y.S."/>
            <person name="Xia L.Y."/>
            <person name="Li J."/>
            <person name="Zhao F."/>
            <person name="Cao W.C."/>
        </authorList>
    </citation>
    <scope>NUCLEOTIDE SEQUENCE [LARGE SCALE GENOMIC DNA]</scope>
    <source>
        <strain evidence="1">Iper-2018</strain>
    </source>
</reference>
<name>A0AC60Q5G6_IXOPE</name>
<dbReference type="EMBL" id="JABSTQ010009451">
    <property type="protein sequence ID" value="KAG0429068.1"/>
    <property type="molecule type" value="Genomic_DNA"/>
</dbReference>
<keyword evidence="2" id="KW-1185">Reference proteome</keyword>
<accession>A0AC60Q5G6</accession>
<evidence type="ECO:0000313" key="2">
    <source>
        <dbReference type="Proteomes" id="UP000805193"/>
    </source>
</evidence>
<proteinExistence type="predicted"/>
<comment type="caution">
    <text evidence="1">The sequence shown here is derived from an EMBL/GenBank/DDBJ whole genome shotgun (WGS) entry which is preliminary data.</text>
</comment>
<organism evidence="1 2">
    <name type="scientific">Ixodes persulcatus</name>
    <name type="common">Taiga tick</name>
    <dbReference type="NCBI Taxonomy" id="34615"/>
    <lineage>
        <taxon>Eukaryota</taxon>
        <taxon>Metazoa</taxon>
        <taxon>Ecdysozoa</taxon>
        <taxon>Arthropoda</taxon>
        <taxon>Chelicerata</taxon>
        <taxon>Arachnida</taxon>
        <taxon>Acari</taxon>
        <taxon>Parasitiformes</taxon>
        <taxon>Ixodida</taxon>
        <taxon>Ixodoidea</taxon>
        <taxon>Ixodidae</taxon>
        <taxon>Ixodinae</taxon>
        <taxon>Ixodes</taxon>
    </lineage>
</organism>
<dbReference type="Proteomes" id="UP000805193">
    <property type="component" value="Unassembled WGS sequence"/>
</dbReference>
<gene>
    <name evidence="1" type="ORF">HPB47_024004</name>
</gene>